<reference evidence="2 3" key="1">
    <citation type="journal article" date="2023" name="Antonie Van Leeuwenhoek">
        <title>Mesoterricola silvestris gen. nov., sp. nov., Mesoterricola sediminis sp. nov., Geothrix oryzae sp. nov., Geothrix edaphica sp. nov., Geothrix rubra sp. nov., and Geothrix limicola sp. nov., six novel members of Acidobacteriota isolated from soils.</title>
        <authorList>
            <person name="Itoh H."/>
            <person name="Sugisawa Y."/>
            <person name="Mise K."/>
            <person name="Xu Z."/>
            <person name="Kuniyasu M."/>
            <person name="Ushijima N."/>
            <person name="Kawano K."/>
            <person name="Kobayashi E."/>
            <person name="Shiratori Y."/>
            <person name="Masuda Y."/>
            <person name="Senoo K."/>
        </authorList>
    </citation>
    <scope>NUCLEOTIDE SEQUENCE [LARGE SCALE GENOMIC DNA]</scope>
    <source>
        <strain evidence="2 3">Red803</strain>
    </source>
</reference>
<proteinExistence type="predicted"/>
<accession>A0ABQ5Q8B9</accession>
<dbReference type="Proteomes" id="UP001165089">
    <property type="component" value="Unassembled WGS sequence"/>
</dbReference>
<name>A0ABQ5Q8B9_9BACT</name>
<dbReference type="RefSeq" id="WP_285726633.1">
    <property type="nucleotide sequence ID" value="NZ_BSDD01000005.1"/>
</dbReference>
<dbReference type="EMBL" id="BSDD01000005">
    <property type="protein sequence ID" value="GLH70913.1"/>
    <property type="molecule type" value="Genomic_DNA"/>
</dbReference>
<protein>
    <recommendedName>
        <fullName evidence="1">NAD-dependent epimerase/dehydratase domain-containing protein</fullName>
    </recommendedName>
</protein>
<dbReference type="InterPro" id="IPR051783">
    <property type="entry name" value="NAD(P)-dependent_oxidoreduct"/>
</dbReference>
<organism evidence="2 3">
    <name type="scientific">Geothrix rubra</name>
    <dbReference type="NCBI Taxonomy" id="2927977"/>
    <lineage>
        <taxon>Bacteria</taxon>
        <taxon>Pseudomonadati</taxon>
        <taxon>Acidobacteriota</taxon>
        <taxon>Holophagae</taxon>
        <taxon>Holophagales</taxon>
        <taxon>Holophagaceae</taxon>
        <taxon>Geothrix</taxon>
    </lineage>
</organism>
<comment type="caution">
    <text evidence="2">The sequence shown here is derived from an EMBL/GenBank/DDBJ whole genome shotgun (WGS) entry which is preliminary data.</text>
</comment>
<dbReference type="Pfam" id="PF01370">
    <property type="entry name" value="Epimerase"/>
    <property type="match status" value="1"/>
</dbReference>
<feature type="domain" description="NAD-dependent epimerase/dehydratase" evidence="1">
    <location>
        <begin position="91"/>
        <end position="213"/>
    </location>
</feature>
<evidence type="ECO:0000313" key="2">
    <source>
        <dbReference type="EMBL" id="GLH70913.1"/>
    </source>
</evidence>
<dbReference type="InterPro" id="IPR036291">
    <property type="entry name" value="NAD(P)-bd_dom_sf"/>
</dbReference>
<gene>
    <name evidence="2" type="ORF">GETHPA_24460</name>
</gene>
<evidence type="ECO:0000313" key="3">
    <source>
        <dbReference type="Proteomes" id="UP001165089"/>
    </source>
</evidence>
<dbReference type="InterPro" id="IPR001509">
    <property type="entry name" value="Epimerase_deHydtase"/>
</dbReference>
<dbReference type="SUPFAM" id="SSF51735">
    <property type="entry name" value="NAD(P)-binding Rossmann-fold domains"/>
    <property type="match status" value="1"/>
</dbReference>
<dbReference type="Gene3D" id="3.40.50.720">
    <property type="entry name" value="NAD(P)-binding Rossmann-like Domain"/>
    <property type="match status" value="1"/>
</dbReference>
<dbReference type="PANTHER" id="PTHR48079:SF6">
    <property type="entry name" value="NAD(P)-BINDING DOMAIN-CONTAINING PROTEIN-RELATED"/>
    <property type="match status" value="1"/>
</dbReference>
<dbReference type="PANTHER" id="PTHR48079">
    <property type="entry name" value="PROTEIN YEEZ"/>
    <property type="match status" value="1"/>
</dbReference>
<evidence type="ECO:0000259" key="1">
    <source>
        <dbReference type="Pfam" id="PF01370"/>
    </source>
</evidence>
<keyword evidence="3" id="KW-1185">Reference proteome</keyword>
<sequence length="294" mass="30676">MANLPVGTCLLAGCGYAGARLARRLAARGPVLALVRSEASAAALARSGVPVLAVDLDGGEAFPVPEALGSVVYLVPPGGAGGTDGRFRRFLAALGGARPGVLLYVSTTGVYGDTRGAEVDEATPPAPGDDRARQRLDAEGQARRWAEARGARCAILRVAAIYGPHRLPLDRLRRGEPVLRAEDSGPGNRIHVDDLVAACEAALERPVSGVFNVTDGWPEPMAAFTTRVAALAGLAPPREVGWSEARDLLSPGLLAFLRESRRVCNDRLVRDLGVAPRDPEAGLRASLAEMGLGT</sequence>